<dbReference type="RefSeq" id="XP_013247226.1">
    <property type="nucleotide sequence ID" value="XM_013391772.1"/>
</dbReference>
<dbReference type="VEuPathDB" id="ToxoDB:EAH_00041900"/>
<protein>
    <recommendedName>
        <fullName evidence="4">Eukaryotic translation initiation factor 3 subunit E</fullName>
        <shortName evidence="4">eIF3e</shortName>
    </recommendedName>
    <alternativeName>
        <fullName evidence="4">Eukaryotic translation initiation factor 3 subunit 6</fullName>
    </alternativeName>
</protein>
<dbReference type="EMBL" id="HG673465">
    <property type="protein sequence ID" value="CDI83678.1"/>
    <property type="molecule type" value="Genomic_DNA"/>
</dbReference>
<evidence type="ECO:0000256" key="1">
    <source>
        <dbReference type="ARBA" id="ARBA00022490"/>
    </source>
</evidence>
<feature type="coiled-coil region" evidence="5">
    <location>
        <begin position="71"/>
        <end position="98"/>
    </location>
</feature>
<evidence type="ECO:0000313" key="8">
    <source>
        <dbReference type="Proteomes" id="UP000018050"/>
    </source>
</evidence>
<dbReference type="GO" id="GO:0033290">
    <property type="term" value="C:eukaryotic 48S preinitiation complex"/>
    <property type="evidence" value="ECO:0007669"/>
    <property type="project" value="UniProtKB-UniRule"/>
</dbReference>
<dbReference type="GO" id="GO:0001732">
    <property type="term" value="P:formation of cytoplasmic translation initiation complex"/>
    <property type="evidence" value="ECO:0007669"/>
    <property type="project" value="UniProtKB-UniRule"/>
</dbReference>
<evidence type="ECO:0000256" key="3">
    <source>
        <dbReference type="ARBA" id="ARBA00022917"/>
    </source>
</evidence>
<dbReference type="GO" id="GO:0016282">
    <property type="term" value="C:eukaryotic 43S preinitiation complex"/>
    <property type="evidence" value="ECO:0007669"/>
    <property type="project" value="UniProtKB-UniRule"/>
</dbReference>
<dbReference type="InterPro" id="IPR016650">
    <property type="entry name" value="eIF3e"/>
</dbReference>
<reference evidence="7" key="2">
    <citation type="submission" date="2013-10" db="EMBL/GenBank/DDBJ databases">
        <authorList>
            <person name="Aslett M."/>
        </authorList>
    </citation>
    <scope>NUCLEOTIDE SEQUENCE</scope>
    <source>
        <strain evidence="7">Houghton</strain>
    </source>
</reference>
<dbReference type="SUPFAM" id="SSF46785">
    <property type="entry name" value="Winged helix' DNA-binding domain"/>
    <property type="match status" value="1"/>
</dbReference>
<proteinExistence type="inferred from homology"/>
<keyword evidence="5" id="KW-0175">Coiled coil</keyword>
<feature type="domain" description="PCI" evidence="6">
    <location>
        <begin position="365"/>
        <end position="535"/>
    </location>
</feature>
<evidence type="ECO:0000256" key="4">
    <source>
        <dbReference type="HAMAP-Rule" id="MF_03004"/>
    </source>
</evidence>
<keyword evidence="2 4" id="KW-0396">Initiation factor</keyword>
<comment type="subcellular location">
    <subcellularLocation>
        <location evidence="4">Cytoplasm</location>
    </subcellularLocation>
</comment>
<evidence type="ECO:0000313" key="7">
    <source>
        <dbReference type="EMBL" id="CDI83678.1"/>
    </source>
</evidence>
<accession>U6GWN7</accession>
<organism evidence="7 8">
    <name type="scientific">Eimeria acervulina</name>
    <name type="common">Coccidian parasite</name>
    <dbReference type="NCBI Taxonomy" id="5801"/>
    <lineage>
        <taxon>Eukaryota</taxon>
        <taxon>Sar</taxon>
        <taxon>Alveolata</taxon>
        <taxon>Apicomplexa</taxon>
        <taxon>Conoidasida</taxon>
        <taxon>Coccidia</taxon>
        <taxon>Eucoccidiorida</taxon>
        <taxon>Eimeriorina</taxon>
        <taxon>Eimeriidae</taxon>
        <taxon>Eimeria</taxon>
    </lineage>
</organism>
<dbReference type="OMA" id="ENEFTNG"/>
<dbReference type="GO" id="GO:0071540">
    <property type="term" value="C:eukaryotic translation initiation factor 3 complex, eIF3e"/>
    <property type="evidence" value="ECO:0007669"/>
    <property type="project" value="UniProtKB-UniRule"/>
</dbReference>
<dbReference type="InterPro" id="IPR000717">
    <property type="entry name" value="PCI_dom"/>
</dbReference>
<evidence type="ECO:0000256" key="5">
    <source>
        <dbReference type="SAM" id="Coils"/>
    </source>
</evidence>
<reference evidence="7" key="1">
    <citation type="submission" date="2013-10" db="EMBL/GenBank/DDBJ databases">
        <title>Genomic analysis of the causative agents of coccidiosis in chickens.</title>
        <authorList>
            <person name="Reid A.J."/>
            <person name="Blake D."/>
            <person name="Billington K."/>
            <person name="Browne H."/>
            <person name="Dunn M."/>
            <person name="Hung S."/>
            <person name="Kawahara F."/>
            <person name="Miranda-Saavedra D."/>
            <person name="Mourier T."/>
            <person name="Nagra H."/>
            <person name="Otto T.D."/>
            <person name="Rawlings N."/>
            <person name="Sanchez A."/>
            <person name="Sanders M."/>
            <person name="Subramaniam C."/>
            <person name="Tay Y."/>
            <person name="Dear P."/>
            <person name="Doerig C."/>
            <person name="Gruber A."/>
            <person name="Parkinson J."/>
            <person name="Shirley M."/>
            <person name="Wan K.L."/>
            <person name="Berriman M."/>
            <person name="Tomley F."/>
            <person name="Pain A."/>
        </authorList>
    </citation>
    <scope>NUCLEOTIDE SEQUENCE</scope>
    <source>
        <strain evidence="7">Houghton</strain>
    </source>
</reference>
<dbReference type="Pfam" id="PF01399">
    <property type="entry name" value="PCI"/>
    <property type="match status" value="1"/>
</dbReference>
<comment type="function">
    <text evidence="4">Component of the eukaryotic translation initiation factor 3 (eIF-3) complex, which is involved in protein synthesis of a specialized repertoire of mRNAs and, together with other initiation factors, stimulates binding of mRNA and methionyl-tRNAi to the 40S ribosome. The eIF-3 complex specifically targets and initiates translation of a subset of mRNAs involved in cell proliferation.</text>
</comment>
<dbReference type="PANTHER" id="PTHR10317">
    <property type="entry name" value="EUKARYOTIC TRANSLATION INITIATION FACTOR 3 SUBUNIT E"/>
    <property type="match status" value="1"/>
</dbReference>
<dbReference type="HAMAP" id="MF_03004">
    <property type="entry name" value="eIF3e"/>
    <property type="match status" value="1"/>
</dbReference>
<name>U6GWN7_EIMAC</name>
<evidence type="ECO:0000259" key="6">
    <source>
        <dbReference type="PROSITE" id="PS50250"/>
    </source>
</evidence>
<evidence type="ECO:0000256" key="2">
    <source>
        <dbReference type="ARBA" id="ARBA00022540"/>
    </source>
</evidence>
<dbReference type="Proteomes" id="UP000018050">
    <property type="component" value="Unassembled WGS sequence"/>
</dbReference>
<dbReference type="InterPro" id="IPR036390">
    <property type="entry name" value="WH_DNA-bd_sf"/>
</dbReference>
<dbReference type="AlphaFoldDB" id="U6GWN7"/>
<dbReference type="GO" id="GO:0003743">
    <property type="term" value="F:translation initiation factor activity"/>
    <property type="evidence" value="ECO:0007669"/>
    <property type="project" value="UniProtKB-UniRule"/>
</dbReference>
<comment type="subunit">
    <text evidence="4">Component of the eukaryotic translation initiation factor 3 (eIF-3) complex.</text>
</comment>
<keyword evidence="1 4" id="KW-0963">Cytoplasm</keyword>
<gene>
    <name evidence="7" type="ORF">EAH_00041900</name>
</gene>
<keyword evidence="8" id="KW-1185">Reference proteome</keyword>
<keyword evidence="3 4" id="KW-0648">Protein biosynthesis</keyword>
<dbReference type="GO" id="GO:0000502">
    <property type="term" value="C:proteasome complex"/>
    <property type="evidence" value="ECO:0007669"/>
    <property type="project" value="UniProtKB-KW"/>
</dbReference>
<dbReference type="PROSITE" id="PS50250">
    <property type="entry name" value="PCI"/>
    <property type="match status" value="1"/>
</dbReference>
<dbReference type="OrthoDB" id="417252at2759"/>
<sequence>MGPTEENLALVRRMSFFWEPHMAVPVIQWLRSQQLLEESSSDALLESILPKTPEGIAQRLRELVQQQGGKAEEPEEQLQQWEQQSAALEEALQAFKGEQQRKIGNQLERKRLRDILQWHYQNREEGSTTPNLAEIPRVEMVPVRLARVAFSLGDYKKALHHLDFYLNTLSELTSDSGDMQTPVSCVWGICCCILLLTLSEPAGDIPKGQQSNAESEEALLQQLQDGEDGKDKALGAIEAHGVSFFPLLLLLLTLVPFLPPVKLPLLQDKGHQLRPMGANGNSIVAAAAVVLVLQAARCILRLAEILDQSQAAALKAAAGIGPETPLSKIFSREQQLQQRAWLLHWAMWLLLRYFLLLTYAKGQSCRNQAWSALLDWVVQERNLTCVHLLCPHLLRYYAVYAIMNRKRKDHFQAIVGAIGHTKNKYTDAFTSLLEALFLDFNFDEAQKHITSISELCETDFFLEPLKGAVNEHARLLIFETYCRIHKRINVEMIAKKVNMVPEAAERWIVNLILHARLEARIDSEKNRVQMAGAPPSLYQLVTDKTRNLGMRTSLLIQNLGRPGYNKDEESNAVRGAWFLFHILIRSLAFVTSASVLQGVAEAEEEAADGFEVEEMRAGTGSTGARSHPAWLRRGLTSEAVEGPLEELRKGASRPARYRP</sequence>
<keyword evidence="7" id="KW-0647">Proteasome</keyword>
<dbReference type="SMART" id="SM00088">
    <property type="entry name" value="PINT"/>
    <property type="match status" value="1"/>
</dbReference>
<comment type="similarity">
    <text evidence="4">Belongs to the eIF-3 subunit E family.</text>
</comment>
<dbReference type="GeneID" id="25272260"/>